<dbReference type="InterPro" id="IPR010259">
    <property type="entry name" value="S8pro/Inhibitor_I9"/>
</dbReference>
<dbReference type="InterPro" id="IPR034193">
    <property type="entry name" value="PCSK9_ProteinaseK-like"/>
</dbReference>
<dbReference type="PROSITE" id="PS51892">
    <property type="entry name" value="SUBTILASE"/>
    <property type="match status" value="1"/>
</dbReference>
<dbReference type="Gene3D" id="3.30.70.80">
    <property type="entry name" value="Peptidase S8 propeptide/proteinase inhibitor I9"/>
    <property type="match status" value="1"/>
</dbReference>
<dbReference type="PROSITE" id="PS00138">
    <property type="entry name" value="SUBTILASE_SER"/>
    <property type="match status" value="1"/>
</dbReference>
<keyword evidence="5 8" id="KW-0720">Serine protease</keyword>
<dbReference type="InterPro" id="IPR050131">
    <property type="entry name" value="Peptidase_S8_subtilisin-like"/>
</dbReference>
<accession>A0AAV5NWQ8</accession>
<dbReference type="Gene3D" id="3.40.50.200">
    <property type="entry name" value="Peptidase S8/S53 domain"/>
    <property type="match status" value="1"/>
</dbReference>
<dbReference type="Pfam" id="PF04151">
    <property type="entry name" value="PPC"/>
    <property type="match status" value="1"/>
</dbReference>
<dbReference type="PANTHER" id="PTHR43806:SF11">
    <property type="entry name" value="CEREVISIN-RELATED"/>
    <property type="match status" value="1"/>
</dbReference>
<feature type="domain" description="Peptidase C-terminal archaeal/bacterial" evidence="12">
    <location>
        <begin position="447"/>
        <end position="512"/>
    </location>
</feature>
<keyword evidence="2 8" id="KW-0645">Protease</keyword>
<proteinExistence type="inferred from homology"/>
<dbReference type="FunFam" id="2.60.120.380:FF:000013">
    <property type="entry name" value="Alkaline serine protease"/>
    <property type="match status" value="1"/>
</dbReference>
<organism evidence="14 15">
    <name type="scientific">Vibrio penaeicida</name>
    <dbReference type="NCBI Taxonomy" id="104609"/>
    <lineage>
        <taxon>Bacteria</taxon>
        <taxon>Pseudomonadati</taxon>
        <taxon>Pseudomonadota</taxon>
        <taxon>Gammaproteobacteria</taxon>
        <taxon>Vibrionales</taxon>
        <taxon>Vibrionaceae</taxon>
        <taxon>Vibrio</taxon>
    </lineage>
</organism>
<evidence type="ECO:0000256" key="10">
    <source>
        <dbReference type="SAM" id="SignalP"/>
    </source>
</evidence>
<keyword evidence="4 8" id="KW-0378">Hydrolase</keyword>
<dbReference type="InterPro" id="IPR000209">
    <property type="entry name" value="Peptidase_S8/S53_dom"/>
</dbReference>
<feature type="active site" description="Charge relay system" evidence="7 8">
    <location>
        <position position="359"/>
    </location>
</feature>
<evidence type="ECO:0000259" key="11">
    <source>
        <dbReference type="Pfam" id="PF00082"/>
    </source>
</evidence>
<comment type="similarity">
    <text evidence="1 8 9">Belongs to the peptidase S8 family.</text>
</comment>
<gene>
    <name evidence="14" type="ORF">GCM10007932_37770</name>
</gene>
<dbReference type="InterPro" id="IPR007280">
    <property type="entry name" value="Peptidase_C_arc/bac"/>
</dbReference>
<keyword evidence="6" id="KW-0865">Zymogen</keyword>
<dbReference type="GO" id="GO:0005615">
    <property type="term" value="C:extracellular space"/>
    <property type="evidence" value="ECO:0007669"/>
    <property type="project" value="TreeGrafter"/>
</dbReference>
<dbReference type="PRINTS" id="PR00723">
    <property type="entry name" value="SUBTILISIN"/>
</dbReference>
<evidence type="ECO:0000256" key="8">
    <source>
        <dbReference type="PROSITE-ProRule" id="PRU01240"/>
    </source>
</evidence>
<dbReference type="CDD" id="cd04077">
    <property type="entry name" value="Peptidases_S8_PCSK9_ProteinaseK_like"/>
    <property type="match status" value="1"/>
</dbReference>
<dbReference type="InterPro" id="IPR023827">
    <property type="entry name" value="Peptidase_S8_Asp-AS"/>
</dbReference>
<dbReference type="PROSITE" id="PS00136">
    <property type="entry name" value="SUBTILASE_ASP"/>
    <property type="match status" value="1"/>
</dbReference>
<dbReference type="InterPro" id="IPR023828">
    <property type="entry name" value="Peptidase_S8_Ser-AS"/>
</dbReference>
<dbReference type="PANTHER" id="PTHR43806">
    <property type="entry name" value="PEPTIDASE S8"/>
    <property type="match status" value="1"/>
</dbReference>
<dbReference type="AlphaFoldDB" id="A0AAV5NWQ8"/>
<keyword evidence="3 10" id="KW-0732">Signal</keyword>
<dbReference type="InterPro" id="IPR037045">
    <property type="entry name" value="S8pro/Inhibitor_I9_sf"/>
</dbReference>
<evidence type="ECO:0000259" key="12">
    <source>
        <dbReference type="Pfam" id="PF04151"/>
    </source>
</evidence>
<dbReference type="SUPFAM" id="SSF52743">
    <property type="entry name" value="Subtilisin-like"/>
    <property type="match status" value="1"/>
</dbReference>
<dbReference type="RefSeq" id="WP_126609377.1">
    <property type="nucleotide sequence ID" value="NZ_AP025145.1"/>
</dbReference>
<dbReference type="Pfam" id="PF05922">
    <property type="entry name" value="Inhibitor_I9"/>
    <property type="match status" value="1"/>
</dbReference>
<dbReference type="Proteomes" id="UP001156690">
    <property type="component" value="Unassembled WGS sequence"/>
</dbReference>
<dbReference type="GO" id="GO:0004252">
    <property type="term" value="F:serine-type endopeptidase activity"/>
    <property type="evidence" value="ECO:0007669"/>
    <property type="project" value="UniProtKB-UniRule"/>
</dbReference>
<feature type="domain" description="Inhibitor I9" evidence="13">
    <location>
        <begin position="53"/>
        <end position="130"/>
    </location>
</feature>
<evidence type="ECO:0000256" key="6">
    <source>
        <dbReference type="ARBA" id="ARBA00023145"/>
    </source>
</evidence>
<dbReference type="EMBL" id="BSNX01000055">
    <property type="protein sequence ID" value="GLQ74416.1"/>
    <property type="molecule type" value="Genomic_DNA"/>
</dbReference>
<dbReference type="GO" id="GO:0006508">
    <property type="term" value="P:proteolysis"/>
    <property type="evidence" value="ECO:0007669"/>
    <property type="project" value="UniProtKB-KW"/>
</dbReference>
<evidence type="ECO:0000256" key="2">
    <source>
        <dbReference type="ARBA" id="ARBA00022670"/>
    </source>
</evidence>
<feature type="signal peptide" evidence="10">
    <location>
        <begin position="1"/>
        <end position="23"/>
    </location>
</feature>
<feature type="chain" id="PRO_5043394540" evidence="10">
    <location>
        <begin position="24"/>
        <end position="525"/>
    </location>
</feature>
<dbReference type="InterPro" id="IPR036852">
    <property type="entry name" value="Peptidase_S8/S53_dom_sf"/>
</dbReference>
<dbReference type="SUPFAM" id="SSF54897">
    <property type="entry name" value="Protease propeptides/inhibitors"/>
    <property type="match status" value="1"/>
</dbReference>
<name>A0AAV5NWQ8_9VIBR</name>
<dbReference type="PROSITE" id="PS00137">
    <property type="entry name" value="SUBTILASE_HIS"/>
    <property type="match status" value="1"/>
</dbReference>
<sequence length="525" mass="54899">MLKKVLGCCIAASFAVISTSGYAQNNEEQGFTSEGQTLAPLVSAPESQGVKNQYIVVLKQPFSVASNPESIQTFTQQTVSSLVTEQAVEVDKVFDRSISGFVATLSEDQLDSLRADQRVEFIEQDRIISIDPLISANANQGSATWGLDRIDQRNLPLNSNYSYNYDGSGVTAYVIDTGVTNTHPEFGGRSVSGYDFIDNDADSTDCNGHGTHVAGTIGGAKYGVAKNVNIVGVRVLSCTGTGSTSGVIAGVDWVAANASGPSVANMSLGGGVSTALDRAVANAVKSGVSFMLAAGNDNANACNSSPARAATGVTVGSTTRSDSRSSFSNWGSCVDVFAPGSSITSAWYDGSYKTISGTSMATPHVAGVAALYLQANRYLSPAAISNLITQRATVGKVKDTKGSVNKLLYSLSDSNCEPDCANPGDGKLTNGKAETNISLTQGGQEHYYIDVPAGRRLSVTISGGTGDADLYTRFGAKPTTSSWDCRPYRNGNSETCTVTSTKSGRYFIMLRGYRAANGVSLKASY</sequence>
<evidence type="ECO:0000256" key="3">
    <source>
        <dbReference type="ARBA" id="ARBA00022729"/>
    </source>
</evidence>
<evidence type="ECO:0000259" key="13">
    <source>
        <dbReference type="Pfam" id="PF05922"/>
    </source>
</evidence>
<reference evidence="15" key="1">
    <citation type="journal article" date="2019" name="Int. J. Syst. Evol. Microbiol.">
        <title>The Global Catalogue of Microorganisms (GCM) 10K type strain sequencing project: providing services to taxonomists for standard genome sequencing and annotation.</title>
        <authorList>
            <consortium name="The Broad Institute Genomics Platform"/>
            <consortium name="The Broad Institute Genome Sequencing Center for Infectious Disease"/>
            <person name="Wu L."/>
            <person name="Ma J."/>
        </authorList>
    </citation>
    <scope>NUCLEOTIDE SEQUENCE [LARGE SCALE GENOMIC DNA]</scope>
    <source>
        <strain evidence="15">NBRC 15640</strain>
    </source>
</reference>
<dbReference type="InterPro" id="IPR022398">
    <property type="entry name" value="Peptidase_S8_His-AS"/>
</dbReference>
<evidence type="ECO:0000256" key="9">
    <source>
        <dbReference type="RuleBase" id="RU003355"/>
    </source>
</evidence>
<dbReference type="Pfam" id="PF00082">
    <property type="entry name" value="Peptidase_S8"/>
    <property type="match status" value="1"/>
</dbReference>
<feature type="domain" description="Peptidase S8/S53" evidence="11">
    <location>
        <begin position="167"/>
        <end position="397"/>
    </location>
</feature>
<comment type="caution">
    <text evidence="14">The sequence shown here is derived from an EMBL/GenBank/DDBJ whole genome shotgun (WGS) entry which is preliminary data.</text>
</comment>
<evidence type="ECO:0000313" key="15">
    <source>
        <dbReference type="Proteomes" id="UP001156690"/>
    </source>
</evidence>
<evidence type="ECO:0000256" key="5">
    <source>
        <dbReference type="ARBA" id="ARBA00022825"/>
    </source>
</evidence>
<evidence type="ECO:0000313" key="14">
    <source>
        <dbReference type="EMBL" id="GLQ74416.1"/>
    </source>
</evidence>
<evidence type="ECO:0000256" key="7">
    <source>
        <dbReference type="PIRSR" id="PIRSR615500-1"/>
    </source>
</evidence>
<protein>
    <submittedName>
        <fullName evidence="14">Alkaline serine protease</fullName>
    </submittedName>
</protein>
<feature type="active site" description="Charge relay system" evidence="7 8">
    <location>
        <position position="209"/>
    </location>
</feature>
<keyword evidence="15" id="KW-1185">Reference proteome</keyword>
<dbReference type="FunFam" id="3.40.50.200:FF:000014">
    <property type="entry name" value="Proteinase K"/>
    <property type="match status" value="1"/>
</dbReference>
<dbReference type="InterPro" id="IPR015500">
    <property type="entry name" value="Peptidase_S8_subtilisin-rel"/>
</dbReference>
<feature type="active site" description="Charge relay system" evidence="7 8">
    <location>
        <position position="176"/>
    </location>
</feature>
<evidence type="ECO:0000256" key="4">
    <source>
        <dbReference type="ARBA" id="ARBA00022801"/>
    </source>
</evidence>
<evidence type="ECO:0000256" key="1">
    <source>
        <dbReference type="ARBA" id="ARBA00011073"/>
    </source>
</evidence>
<dbReference type="Gene3D" id="2.60.120.380">
    <property type="match status" value="1"/>
</dbReference>